<feature type="transmembrane region" description="Helical" evidence="8">
    <location>
        <begin position="115"/>
        <end position="137"/>
    </location>
</feature>
<dbReference type="GO" id="GO:0022857">
    <property type="term" value="F:transmembrane transporter activity"/>
    <property type="evidence" value="ECO:0007669"/>
    <property type="project" value="InterPro"/>
</dbReference>
<protein>
    <submittedName>
        <fullName evidence="9">Iron ABC transporter permease</fullName>
    </submittedName>
</protein>
<feature type="transmembrane region" description="Helical" evidence="8">
    <location>
        <begin position="196"/>
        <end position="215"/>
    </location>
</feature>
<dbReference type="SUPFAM" id="SSF81345">
    <property type="entry name" value="ABC transporter involved in vitamin B12 uptake, BtuC"/>
    <property type="match status" value="1"/>
</dbReference>
<evidence type="ECO:0000256" key="1">
    <source>
        <dbReference type="ARBA" id="ARBA00004651"/>
    </source>
</evidence>
<keyword evidence="7 8" id="KW-0472">Membrane</keyword>
<keyword evidence="5 8" id="KW-0812">Transmembrane</keyword>
<comment type="subcellular location">
    <subcellularLocation>
        <location evidence="1">Cell membrane</location>
        <topology evidence="1">Multi-pass membrane protein</topology>
    </subcellularLocation>
</comment>
<evidence type="ECO:0000256" key="6">
    <source>
        <dbReference type="ARBA" id="ARBA00022989"/>
    </source>
</evidence>
<dbReference type="EMBL" id="PDDV01000013">
    <property type="protein sequence ID" value="PEH72479.1"/>
    <property type="molecule type" value="Genomic_DNA"/>
</dbReference>
<accession>A0A2A7U2C6</accession>
<dbReference type="GO" id="GO:0033214">
    <property type="term" value="P:siderophore-iron import into cell"/>
    <property type="evidence" value="ECO:0007669"/>
    <property type="project" value="TreeGrafter"/>
</dbReference>
<name>A0A2A7U2C6_EDWTA</name>
<sequence>MRRGRYTLLLLGLALLCIGIALFSGAYRLSMGQILHLLLQQGDPSPTLSAEIVLWRIRLPRIAAALLIGAALAGAGCVYQGMFRNPLVSPDILGVAAGAGLGACAAILLGMPMILIQLCSFAGGLAVISTVLIIARYAQRLDPVLTLVLIGIALGTLCGAGISLIKTLADPYTQLPSITFWLLGSLATISATDLALMAPLILLGCVPMLLLRWRINLLTLSDDEANSLGVNVKRLRLILIVSATLVTAAAVSVAGIIGWIGLVIPHIGRLLVGDNHQSLLPLSIALGALLLLTTDTLARTLSSSEIPLGILTAFIGAPFFLALLLRGRRP</sequence>
<feature type="transmembrane region" description="Helical" evidence="8">
    <location>
        <begin position="306"/>
        <end position="325"/>
    </location>
</feature>
<dbReference type="OrthoDB" id="9055647at2"/>
<feature type="transmembrane region" description="Helical" evidence="8">
    <location>
        <begin position="235"/>
        <end position="264"/>
    </location>
</feature>
<dbReference type="Pfam" id="PF01032">
    <property type="entry name" value="FecCD"/>
    <property type="match status" value="1"/>
</dbReference>
<evidence type="ECO:0000256" key="7">
    <source>
        <dbReference type="ARBA" id="ARBA00023136"/>
    </source>
</evidence>
<dbReference type="PANTHER" id="PTHR30472:SF70">
    <property type="entry name" value="MOLYBDATE IMPORT SYSTEM PERMEASE PROTEIN MOLB"/>
    <property type="match status" value="1"/>
</dbReference>
<reference evidence="10" key="1">
    <citation type="submission" date="2017-09" db="EMBL/GenBank/DDBJ databases">
        <title>FDA dAtabase for Regulatory Grade micrObial Sequences (FDA-ARGOS): Supporting development and validation of Infectious Disease Dx tests.</title>
        <authorList>
            <person name="Goldberg B."/>
            <person name="Campos J."/>
            <person name="Tallon L."/>
            <person name="Sadzewicz L."/>
            <person name="Ott S."/>
            <person name="Zhao X."/>
            <person name="Nagaraj S."/>
            <person name="Vavikolanu K."/>
            <person name="Aluvathingal J."/>
            <person name="Nadendla S."/>
            <person name="Geyer C."/>
            <person name="Sichtig H."/>
        </authorList>
    </citation>
    <scope>NUCLEOTIDE SEQUENCE [LARGE SCALE GENOMIC DNA]</scope>
    <source>
        <strain evidence="10">FDAARGOS_370</strain>
    </source>
</reference>
<feature type="transmembrane region" description="Helical" evidence="8">
    <location>
        <begin position="91"/>
        <end position="109"/>
    </location>
</feature>
<keyword evidence="4" id="KW-1003">Cell membrane</keyword>
<evidence type="ECO:0000256" key="8">
    <source>
        <dbReference type="SAM" id="Phobius"/>
    </source>
</evidence>
<feature type="transmembrane region" description="Helical" evidence="8">
    <location>
        <begin position="144"/>
        <end position="165"/>
    </location>
</feature>
<evidence type="ECO:0000256" key="4">
    <source>
        <dbReference type="ARBA" id="ARBA00022475"/>
    </source>
</evidence>
<evidence type="ECO:0000256" key="5">
    <source>
        <dbReference type="ARBA" id="ARBA00022692"/>
    </source>
</evidence>
<comment type="similarity">
    <text evidence="2">Belongs to the binding-protein-dependent transport system permease family. FecCD subfamily.</text>
</comment>
<feature type="transmembrane region" description="Helical" evidence="8">
    <location>
        <begin position="62"/>
        <end position="79"/>
    </location>
</feature>
<dbReference type="InterPro" id="IPR000522">
    <property type="entry name" value="ABC_transptr_permease_BtuC"/>
</dbReference>
<gene>
    <name evidence="9" type="ORF">CRM76_11320</name>
</gene>
<dbReference type="InterPro" id="IPR037294">
    <property type="entry name" value="ABC_BtuC-like"/>
</dbReference>
<dbReference type="PANTHER" id="PTHR30472">
    <property type="entry name" value="FERRIC ENTEROBACTIN TRANSPORT SYSTEM PERMEASE PROTEIN"/>
    <property type="match status" value="1"/>
</dbReference>
<keyword evidence="6 8" id="KW-1133">Transmembrane helix</keyword>
<dbReference type="GO" id="GO:0005886">
    <property type="term" value="C:plasma membrane"/>
    <property type="evidence" value="ECO:0007669"/>
    <property type="project" value="UniProtKB-SubCell"/>
</dbReference>
<dbReference type="CDD" id="cd06550">
    <property type="entry name" value="TM_ABC_iron-siderophores_like"/>
    <property type="match status" value="1"/>
</dbReference>
<dbReference type="Proteomes" id="UP000219788">
    <property type="component" value="Unassembled WGS sequence"/>
</dbReference>
<comment type="caution">
    <text evidence="9">The sequence shown here is derived from an EMBL/GenBank/DDBJ whole genome shotgun (WGS) entry which is preliminary data.</text>
</comment>
<evidence type="ECO:0000313" key="9">
    <source>
        <dbReference type="EMBL" id="PEH72479.1"/>
    </source>
</evidence>
<dbReference type="Gene3D" id="1.10.3470.10">
    <property type="entry name" value="ABC transporter involved in vitamin B12 uptake, BtuC"/>
    <property type="match status" value="1"/>
</dbReference>
<dbReference type="AlphaFoldDB" id="A0A2A7U2C6"/>
<evidence type="ECO:0000256" key="2">
    <source>
        <dbReference type="ARBA" id="ARBA00007935"/>
    </source>
</evidence>
<organism evidence="9 10">
    <name type="scientific">Edwardsiella tarda</name>
    <dbReference type="NCBI Taxonomy" id="636"/>
    <lineage>
        <taxon>Bacteria</taxon>
        <taxon>Pseudomonadati</taxon>
        <taxon>Pseudomonadota</taxon>
        <taxon>Gammaproteobacteria</taxon>
        <taxon>Enterobacterales</taxon>
        <taxon>Hafniaceae</taxon>
        <taxon>Edwardsiella</taxon>
    </lineage>
</organism>
<dbReference type="RefSeq" id="WP_005287009.1">
    <property type="nucleotide sequence ID" value="NZ_CABKPF010000083.1"/>
</dbReference>
<evidence type="ECO:0000313" key="10">
    <source>
        <dbReference type="Proteomes" id="UP000219788"/>
    </source>
</evidence>
<evidence type="ECO:0000256" key="3">
    <source>
        <dbReference type="ARBA" id="ARBA00022448"/>
    </source>
</evidence>
<proteinExistence type="inferred from homology"/>
<dbReference type="FunFam" id="1.10.3470.10:FF:000001">
    <property type="entry name" value="Vitamin B12 ABC transporter permease BtuC"/>
    <property type="match status" value="1"/>
</dbReference>
<dbReference type="STRING" id="636.AAW15_06805"/>
<keyword evidence="3" id="KW-0813">Transport</keyword>